<protein>
    <submittedName>
        <fullName evidence="5">Podoplanin</fullName>
    </submittedName>
</protein>
<feature type="compositionally biased region" description="Low complexity" evidence="1">
    <location>
        <begin position="59"/>
        <end position="76"/>
    </location>
</feature>
<proteinExistence type="predicted"/>
<evidence type="ECO:0000256" key="1">
    <source>
        <dbReference type="SAM" id="MobiDB-lite"/>
    </source>
</evidence>
<dbReference type="WBParaSite" id="GPLIN_001174500">
    <property type="protein sequence ID" value="GPLIN_001174500"/>
    <property type="gene ID" value="GPLIN_001174500"/>
</dbReference>
<evidence type="ECO:0000313" key="4">
    <source>
        <dbReference type="Proteomes" id="UP000050741"/>
    </source>
</evidence>
<keyword evidence="2" id="KW-1133">Transmembrane helix</keyword>
<feature type="chain" id="PRO_5008147550" evidence="3">
    <location>
        <begin position="22"/>
        <end position="134"/>
    </location>
</feature>
<feature type="region of interest" description="Disordered" evidence="1">
    <location>
        <begin position="57"/>
        <end position="102"/>
    </location>
</feature>
<feature type="transmembrane region" description="Helical" evidence="2">
    <location>
        <begin position="110"/>
        <end position="129"/>
    </location>
</feature>
<feature type="compositionally biased region" description="Polar residues" evidence="1">
    <location>
        <begin position="84"/>
        <end position="101"/>
    </location>
</feature>
<reference evidence="4" key="1">
    <citation type="submission" date="2014-05" db="EMBL/GenBank/DDBJ databases">
        <title>The genome and life-stage specific transcriptomes of Globodera pallida elucidate key aspects of plant parasitism by a cyst nematode.</title>
        <authorList>
            <person name="Cotton J.A."/>
            <person name="Lilley C.J."/>
            <person name="Jones L.M."/>
            <person name="Kikuchi T."/>
            <person name="Reid A.J."/>
            <person name="Thorpe P."/>
            <person name="Tsai I.J."/>
            <person name="Beasley H."/>
            <person name="Blok V."/>
            <person name="Cock P.J.A."/>
            <person name="Van den Akker S.E."/>
            <person name="Holroyd N."/>
            <person name="Hunt M."/>
            <person name="Mantelin S."/>
            <person name="Naghra H."/>
            <person name="Pain A."/>
            <person name="Palomares-Rius J.E."/>
            <person name="Zarowiecki M."/>
            <person name="Berriman M."/>
            <person name="Jones J.T."/>
            <person name="Urwin P.E."/>
        </authorList>
    </citation>
    <scope>NUCLEOTIDE SEQUENCE [LARGE SCALE GENOMIC DNA]</scope>
    <source>
        <strain evidence="4">Lindley</strain>
    </source>
</reference>
<name>A0A183CFU0_GLOPA</name>
<evidence type="ECO:0000256" key="2">
    <source>
        <dbReference type="SAM" id="Phobius"/>
    </source>
</evidence>
<dbReference type="AlphaFoldDB" id="A0A183CFU0"/>
<sequence>MASRLPLCVLIVLCVSQLANGAQSAIELNGLDALAIQKQRGAQFGKDVETAVSLHLMDGTGEPITEEPGTGSTETTLGSDPSAIPTSEQPPETTKAPTTDNPMEMTPLNIALVALCGIVLLVDIILVVIKCKKN</sequence>
<keyword evidence="3" id="KW-0732">Signal</keyword>
<organism evidence="4 5">
    <name type="scientific">Globodera pallida</name>
    <name type="common">Potato cyst nematode worm</name>
    <name type="synonym">Heterodera pallida</name>
    <dbReference type="NCBI Taxonomy" id="36090"/>
    <lineage>
        <taxon>Eukaryota</taxon>
        <taxon>Metazoa</taxon>
        <taxon>Ecdysozoa</taxon>
        <taxon>Nematoda</taxon>
        <taxon>Chromadorea</taxon>
        <taxon>Rhabditida</taxon>
        <taxon>Tylenchina</taxon>
        <taxon>Tylenchomorpha</taxon>
        <taxon>Tylenchoidea</taxon>
        <taxon>Heteroderidae</taxon>
        <taxon>Heteroderinae</taxon>
        <taxon>Globodera</taxon>
    </lineage>
</organism>
<keyword evidence="2" id="KW-0472">Membrane</keyword>
<feature type="signal peptide" evidence="3">
    <location>
        <begin position="1"/>
        <end position="21"/>
    </location>
</feature>
<keyword evidence="2" id="KW-0812">Transmembrane</keyword>
<accession>A0A183CFU0</accession>
<evidence type="ECO:0000256" key="3">
    <source>
        <dbReference type="SAM" id="SignalP"/>
    </source>
</evidence>
<evidence type="ECO:0000313" key="5">
    <source>
        <dbReference type="WBParaSite" id="GPLIN_001174500"/>
    </source>
</evidence>
<reference evidence="5" key="2">
    <citation type="submission" date="2016-06" db="UniProtKB">
        <authorList>
            <consortium name="WormBaseParasite"/>
        </authorList>
    </citation>
    <scope>IDENTIFICATION</scope>
</reference>
<keyword evidence="4" id="KW-1185">Reference proteome</keyword>
<dbReference type="Proteomes" id="UP000050741">
    <property type="component" value="Unassembled WGS sequence"/>
</dbReference>